<accession>A0A1H7NHJ6</accession>
<dbReference type="AlphaFoldDB" id="A0A1H7NHJ6"/>
<dbReference type="EMBL" id="FOAS01000009">
    <property type="protein sequence ID" value="SEL23022.1"/>
    <property type="molecule type" value="Genomic_DNA"/>
</dbReference>
<sequence>MLKVLIEREIAEGLEGAYEMAIRQVIQAAVNAPGFISGEAFADLQRPNHRVVIVTMRDLASWQVWHQSPERLATVAVIQPMLEDEERITLLEPL</sequence>
<keyword evidence="3" id="KW-1185">Reference proteome</keyword>
<dbReference type="InterPro" id="IPR007138">
    <property type="entry name" value="ABM_dom"/>
</dbReference>
<dbReference type="Gene3D" id="3.30.70.100">
    <property type="match status" value="1"/>
</dbReference>
<organism evidence="2 3">
    <name type="scientific">Atopomonas hussainii</name>
    <dbReference type="NCBI Taxonomy" id="1429083"/>
    <lineage>
        <taxon>Bacteria</taxon>
        <taxon>Pseudomonadati</taxon>
        <taxon>Pseudomonadota</taxon>
        <taxon>Gammaproteobacteria</taxon>
        <taxon>Pseudomonadales</taxon>
        <taxon>Pseudomonadaceae</taxon>
        <taxon>Atopomonas</taxon>
    </lineage>
</organism>
<dbReference type="OrthoDB" id="4463721at2"/>
<gene>
    <name evidence="2" type="ORF">SAMN05216214_109157</name>
</gene>
<dbReference type="RefSeq" id="WP_071872301.1">
    <property type="nucleotide sequence ID" value="NZ_FOAS01000009.1"/>
</dbReference>
<evidence type="ECO:0000313" key="2">
    <source>
        <dbReference type="EMBL" id="SEL23022.1"/>
    </source>
</evidence>
<protein>
    <submittedName>
        <fullName evidence="2">Quinol monooxygenase YgiN</fullName>
    </submittedName>
</protein>
<dbReference type="Proteomes" id="UP000185766">
    <property type="component" value="Unassembled WGS sequence"/>
</dbReference>
<name>A0A1H7NHJ6_9GAMM</name>
<keyword evidence="2" id="KW-0503">Monooxygenase</keyword>
<evidence type="ECO:0000259" key="1">
    <source>
        <dbReference type="Pfam" id="PF03992"/>
    </source>
</evidence>
<evidence type="ECO:0000313" key="3">
    <source>
        <dbReference type="Proteomes" id="UP000185766"/>
    </source>
</evidence>
<keyword evidence="2" id="KW-0560">Oxidoreductase</keyword>
<dbReference type="GO" id="GO:0004497">
    <property type="term" value="F:monooxygenase activity"/>
    <property type="evidence" value="ECO:0007669"/>
    <property type="project" value="UniProtKB-KW"/>
</dbReference>
<reference evidence="2 3" key="1">
    <citation type="submission" date="2016-10" db="EMBL/GenBank/DDBJ databases">
        <authorList>
            <person name="de Groot N.N."/>
        </authorList>
    </citation>
    <scope>NUCLEOTIDE SEQUENCE [LARGE SCALE GENOMIC DNA]</scope>
    <source>
        <strain evidence="2 3">JCM 19513</strain>
    </source>
</reference>
<dbReference type="STRING" id="1429083.GCA_001885685_03106"/>
<feature type="domain" description="ABM" evidence="1">
    <location>
        <begin position="1"/>
        <end position="76"/>
    </location>
</feature>
<dbReference type="InterPro" id="IPR011008">
    <property type="entry name" value="Dimeric_a/b-barrel"/>
</dbReference>
<dbReference type="SUPFAM" id="SSF54909">
    <property type="entry name" value="Dimeric alpha+beta barrel"/>
    <property type="match status" value="1"/>
</dbReference>
<dbReference type="Pfam" id="PF03992">
    <property type="entry name" value="ABM"/>
    <property type="match status" value="1"/>
</dbReference>
<proteinExistence type="predicted"/>